<dbReference type="SUPFAM" id="SSF48498">
    <property type="entry name" value="Tetracyclin repressor-like, C-terminal domain"/>
    <property type="match status" value="1"/>
</dbReference>
<reference evidence="6" key="1">
    <citation type="submission" date="2019-12" db="EMBL/GenBank/DDBJ databases">
        <title>Ruegeria JWLKs population differentiation of coral mucus and skeleton niches.</title>
        <authorList>
            <person name="Luo D."/>
        </authorList>
    </citation>
    <scope>NUCLEOTIDE SEQUENCE</scope>
    <source>
        <strain evidence="6">HKCCD6181</strain>
    </source>
</reference>
<dbReference type="InterPro" id="IPR050624">
    <property type="entry name" value="HTH-type_Tx_Regulator"/>
</dbReference>
<dbReference type="AlphaFoldDB" id="A0AA90Z3S1"/>
<dbReference type="PROSITE" id="PS50977">
    <property type="entry name" value="HTH_TETR_2"/>
    <property type="match status" value="1"/>
</dbReference>
<comment type="caution">
    <text evidence="6">The sequence shown here is derived from an EMBL/GenBank/DDBJ whole genome shotgun (WGS) entry which is preliminary data.</text>
</comment>
<dbReference type="PRINTS" id="PR00455">
    <property type="entry name" value="HTHTETR"/>
</dbReference>
<proteinExistence type="predicted"/>
<evidence type="ECO:0000256" key="2">
    <source>
        <dbReference type="ARBA" id="ARBA00023125"/>
    </source>
</evidence>
<dbReference type="GO" id="GO:0003677">
    <property type="term" value="F:DNA binding"/>
    <property type="evidence" value="ECO:0007669"/>
    <property type="project" value="UniProtKB-UniRule"/>
</dbReference>
<keyword evidence="2 4" id="KW-0238">DNA-binding</keyword>
<dbReference type="EMBL" id="WVRA01000008">
    <property type="protein sequence ID" value="NOE20149.1"/>
    <property type="molecule type" value="Genomic_DNA"/>
</dbReference>
<evidence type="ECO:0000259" key="5">
    <source>
        <dbReference type="PROSITE" id="PS50977"/>
    </source>
</evidence>
<dbReference type="Pfam" id="PF17932">
    <property type="entry name" value="TetR_C_24"/>
    <property type="match status" value="1"/>
</dbReference>
<evidence type="ECO:0000313" key="6">
    <source>
        <dbReference type="EMBL" id="NOE20149.1"/>
    </source>
</evidence>
<dbReference type="InterPro" id="IPR001647">
    <property type="entry name" value="HTH_TetR"/>
</dbReference>
<dbReference type="Pfam" id="PF00440">
    <property type="entry name" value="TetR_N"/>
    <property type="match status" value="1"/>
</dbReference>
<dbReference type="PANTHER" id="PTHR43479">
    <property type="entry name" value="ACREF/ENVCD OPERON REPRESSOR-RELATED"/>
    <property type="match status" value="1"/>
</dbReference>
<feature type="domain" description="HTH tetR-type" evidence="5">
    <location>
        <begin position="10"/>
        <end position="70"/>
    </location>
</feature>
<feature type="DNA-binding region" description="H-T-H motif" evidence="4">
    <location>
        <begin position="33"/>
        <end position="52"/>
    </location>
</feature>
<dbReference type="SUPFAM" id="SSF46689">
    <property type="entry name" value="Homeodomain-like"/>
    <property type="match status" value="1"/>
</dbReference>
<dbReference type="RefSeq" id="WP_171331530.1">
    <property type="nucleotide sequence ID" value="NZ_WVRA01000008.1"/>
</dbReference>
<protein>
    <submittedName>
        <fullName evidence="6">TetR family transcriptional regulator</fullName>
    </submittedName>
</protein>
<keyword evidence="3" id="KW-0804">Transcription</keyword>
<keyword evidence="1" id="KW-0805">Transcription regulation</keyword>
<dbReference type="Proteomes" id="UP000597886">
    <property type="component" value="Unassembled WGS sequence"/>
</dbReference>
<organism evidence="6 7">
    <name type="scientific">Ruegeria atlantica</name>
    <dbReference type="NCBI Taxonomy" id="81569"/>
    <lineage>
        <taxon>Bacteria</taxon>
        <taxon>Pseudomonadati</taxon>
        <taxon>Pseudomonadota</taxon>
        <taxon>Alphaproteobacteria</taxon>
        <taxon>Rhodobacterales</taxon>
        <taxon>Roseobacteraceae</taxon>
        <taxon>Ruegeria</taxon>
    </lineage>
</organism>
<name>A0AA90Z3S1_9RHOB</name>
<dbReference type="InterPro" id="IPR009057">
    <property type="entry name" value="Homeodomain-like_sf"/>
</dbReference>
<evidence type="ECO:0000313" key="7">
    <source>
        <dbReference type="Proteomes" id="UP000597886"/>
    </source>
</evidence>
<gene>
    <name evidence="6" type="ORF">GS634_18650</name>
</gene>
<evidence type="ECO:0000256" key="1">
    <source>
        <dbReference type="ARBA" id="ARBA00023015"/>
    </source>
</evidence>
<dbReference type="InterPro" id="IPR036271">
    <property type="entry name" value="Tet_transcr_reg_TetR-rel_C_sf"/>
</dbReference>
<dbReference type="PANTHER" id="PTHR43479:SF11">
    <property type="entry name" value="ACREF_ENVCD OPERON REPRESSOR-RELATED"/>
    <property type="match status" value="1"/>
</dbReference>
<dbReference type="FunFam" id="1.10.10.60:FF:000141">
    <property type="entry name" value="TetR family transcriptional regulator"/>
    <property type="match status" value="1"/>
</dbReference>
<evidence type="ECO:0000256" key="3">
    <source>
        <dbReference type="ARBA" id="ARBA00023163"/>
    </source>
</evidence>
<dbReference type="Gene3D" id="1.10.357.10">
    <property type="entry name" value="Tetracycline Repressor, domain 2"/>
    <property type="match status" value="1"/>
</dbReference>
<dbReference type="InterPro" id="IPR041490">
    <property type="entry name" value="KstR2_TetR_C"/>
</dbReference>
<dbReference type="Gene3D" id="1.10.10.60">
    <property type="entry name" value="Homeodomain-like"/>
    <property type="match status" value="1"/>
</dbReference>
<accession>A0AA90Z3S1</accession>
<evidence type="ECO:0000256" key="4">
    <source>
        <dbReference type="PROSITE-ProRule" id="PRU00335"/>
    </source>
</evidence>
<sequence>MARTIAKDHDQKRKQILKTAAKVFADQGFDRASMTLLAKECGISKANIYHYYDSKDAILYDILETYLRELRDRICNVDLNGLTSEQKLRKAVREILFAYQGADDEHRVQISGMSALTEEQQKLLRGYQLELVNFVREILKELAPSAFNDDKDKLRGTTMSVFGMLNWYYMWNSGAGPKAREDYADLVSTLTVHGIQKL</sequence>